<feature type="domain" description="OmpA-like" evidence="3">
    <location>
        <begin position="151"/>
        <end position="267"/>
    </location>
</feature>
<dbReference type="RefSeq" id="WP_090211528.1">
    <property type="nucleotide sequence ID" value="NZ_FOYO01000001.1"/>
</dbReference>
<sequence length="270" mass="28386">MGFFGASNAAKYRAEGLSLMQASRIDSSLAKNDFKRTLILAGLAFLLVGTVSFIAVQTASRTSEVAAVASPPAPAAPIELAALVTRPQPVSFVPKDASQVTPPEPARLIPASAVAPQRDMPVAGFTNVMPEPPTPDVAAVAEAPRALSCVAELARLAERSTIYFNIGSAQISGTDLVRLSTIARAANDCPDAQIQVTGHSDTTGSDMINFDLSWKRADNTVLAIAAQGLDTSHFEPVGFGARSPVSEGSTSDEDVNRRVEFVVLRRDPNL</sequence>
<evidence type="ECO:0000256" key="2">
    <source>
        <dbReference type="SAM" id="Phobius"/>
    </source>
</evidence>
<evidence type="ECO:0000256" key="1">
    <source>
        <dbReference type="PROSITE-ProRule" id="PRU00473"/>
    </source>
</evidence>
<keyword evidence="5" id="KW-1185">Reference proteome</keyword>
<keyword evidence="2" id="KW-1133">Transmembrane helix</keyword>
<dbReference type="Pfam" id="PF00691">
    <property type="entry name" value="OmpA"/>
    <property type="match status" value="1"/>
</dbReference>
<dbReference type="Proteomes" id="UP000199658">
    <property type="component" value="Unassembled WGS sequence"/>
</dbReference>
<dbReference type="Gene3D" id="3.30.1330.60">
    <property type="entry name" value="OmpA-like domain"/>
    <property type="match status" value="1"/>
</dbReference>
<proteinExistence type="predicted"/>
<protein>
    <submittedName>
        <fullName evidence="4">Outer membrane protein OmpA</fullName>
    </submittedName>
</protein>
<evidence type="ECO:0000313" key="5">
    <source>
        <dbReference type="Proteomes" id="UP000199658"/>
    </source>
</evidence>
<dbReference type="InterPro" id="IPR006665">
    <property type="entry name" value="OmpA-like"/>
</dbReference>
<dbReference type="GO" id="GO:0016020">
    <property type="term" value="C:membrane"/>
    <property type="evidence" value="ECO:0007669"/>
    <property type="project" value="UniProtKB-UniRule"/>
</dbReference>
<dbReference type="PANTHER" id="PTHR30329:SF21">
    <property type="entry name" value="LIPOPROTEIN YIAD-RELATED"/>
    <property type="match status" value="1"/>
</dbReference>
<evidence type="ECO:0000259" key="3">
    <source>
        <dbReference type="PROSITE" id="PS51123"/>
    </source>
</evidence>
<dbReference type="EMBL" id="FOYO01000001">
    <property type="protein sequence ID" value="SFR33208.1"/>
    <property type="molecule type" value="Genomic_DNA"/>
</dbReference>
<name>A0A1I6FTH9_9RHOB</name>
<dbReference type="InterPro" id="IPR050330">
    <property type="entry name" value="Bact_OuterMem_StrucFunc"/>
</dbReference>
<dbReference type="InterPro" id="IPR036737">
    <property type="entry name" value="OmpA-like_sf"/>
</dbReference>
<evidence type="ECO:0000313" key="4">
    <source>
        <dbReference type="EMBL" id="SFR33208.1"/>
    </source>
</evidence>
<organism evidence="4 5">
    <name type="scientific">Litoreibacter janthinus</name>
    <dbReference type="NCBI Taxonomy" id="670154"/>
    <lineage>
        <taxon>Bacteria</taxon>
        <taxon>Pseudomonadati</taxon>
        <taxon>Pseudomonadota</taxon>
        <taxon>Alphaproteobacteria</taxon>
        <taxon>Rhodobacterales</taxon>
        <taxon>Roseobacteraceae</taxon>
        <taxon>Litoreibacter</taxon>
    </lineage>
</organism>
<dbReference type="OrthoDB" id="189250at2"/>
<gene>
    <name evidence="4" type="ORF">SAMN04488002_0282</name>
</gene>
<reference evidence="5" key="1">
    <citation type="submission" date="2016-10" db="EMBL/GenBank/DDBJ databases">
        <authorList>
            <person name="Varghese N."/>
            <person name="Submissions S."/>
        </authorList>
    </citation>
    <scope>NUCLEOTIDE SEQUENCE [LARGE SCALE GENOMIC DNA]</scope>
    <source>
        <strain evidence="5">DSM 26921</strain>
    </source>
</reference>
<dbReference type="AlphaFoldDB" id="A0A1I6FTH9"/>
<dbReference type="PROSITE" id="PS51123">
    <property type="entry name" value="OMPA_2"/>
    <property type="match status" value="1"/>
</dbReference>
<keyword evidence="1 2" id="KW-0472">Membrane</keyword>
<dbReference type="CDD" id="cd07185">
    <property type="entry name" value="OmpA_C-like"/>
    <property type="match status" value="1"/>
</dbReference>
<dbReference type="PANTHER" id="PTHR30329">
    <property type="entry name" value="STATOR ELEMENT OF FLAGELLAR MOTOR COMPLEX"/>
    <property type="match status" value="1"/>
</dbReference>
<dbReference type="SUPFAM" id="SSF103088">
    <property type="entry name" value="OmpA-like"/>
    <property type="match status" value="1"/>
</dbReference>
<dbReference type="STRING" id="670154.SAMN04488002_0282"/>
<keyword evidence="2" id="KW-0812">Transmembrane</keyword>
<accession>A0A1I6FTH9</accession>
<feature type="transmembrane region" description="Helical" evidence="2">
    <location>
        <begin position="37"/>
        <end position="56"/>
    </location>
</feature>